<dbReference type="Proteomes" id="UP001596108">
    <property type="component" value="Unassembled WGS sequence"/>
</dbReference>
<evidence type="ECO:0000259" key="1">
    <source>
        <dbReference type="Pfam" id="PF06983"/>
    </source>
</evidence>
<organism evidence="2 3">
    <name type="scientific">Cohnella yongneupensis</name>
    <dbReference type="NCBI Taxonomy" id="425006"/>
    <lineage>
        <taxon>Bacteria</taxon>
        <taxon>Bacillati</taxon>
        <taxon>Bacillota</taxon>
        <taxon>Bacilli</taxon>
        <taxon>Bacillales</taxon>
        <taxon>Paenibacillaceae</taxon>
        <taxon>Cohnella</taxon>
    </lineage>
</organism>
<evidence type="ECO:0000313" key="3">
    <source>
        <dbReference type="Proteomes" id="UP001596108"/>
    </source>
</evidence>
<keyword evidence="3" id="KW-1185">Reference proteome</keyword>
<feature type="domain" description="PhnB-like" evidence="1">
    <location>
        <begin position="6"/>
        <end position="131"/>
    </location>
</feature>
<proteinExistence type="predicted"/>
<accession>A0ABW0R3M0</accession>
<reference evidence="3" key="1">
    <citation type="journal article" date="2019" name="Int. J. Syst. Evol. Microbiol.">
        <title>The Global Catalogue of Microorganisms (GCM) 10K type strain sequencing project: providing services to taxonomists for standard genome sequencing and annotation.</title>
        <authorList>
            <consortium name="The Broad Institute Genomics Platform"/>
            <consortium name="The Broad Institute Genome Sequencing Center for Infectious Disease"/>
            <person name="Wu L."/>
            <person name="Ma J."/>
        </authorList>
    </citation>
    <scope>NUCLEOTIDE SEQUENCE [LARGE SCALE GENOMIC DNA]</scope>
    <source>
        <strain evidence="3">CGMCC 1.18578</strain>
    </source>
</reference>
<dbReference type="Gene3D" id="3.10.180.10">
    <property type="entry name" value="2,3-Dihydroxybiphenyl 1,2-Dioxygenase, domain 1"/>
    <property type="match status" value="1"/>
</dbReference>
<dbReference type="CDD" id="cd06588">
    <property type="entry name" value="PhnB_like"/>
    <property type="match status" value="1"/>
</dbReference>
<evidence type="ECO:0000313" key="2">
    <source>
        <dbReference type="EMBL" id="MFC5531841.1"/>
    </source>
</evidence>
<dbReference type="InterPro" id="IPR028973">
    <property type="entry name" value="PhnB-like"/>
</dbReference>
<name>A0ABW0R3M0_9BACL</name>
<comment type="caution">
    <text evidence="2">The sequence shown here is derived from an EMBL/GenBank/DDBJ whole genome shotgun (WGS) entry which is preliminary data.</text>
</comment>
<dbReference type="RefSeq" id="WP_378113802.1">
    <property type="nucleotide sequence ID" value="NZ_JBHSNC010000056.1"/>
</dbReference>
<gene>
    <name evidence="2" type="ORF">ACFPQ4_20695</name>
</gene>
<dbReference type="PANTHER" id="PTHR33990:SF1">
    <property type="entry name" value="PROTEIN YJDN"/>
    <property type="match status" value="1"/>
</dbReference>
<sequence>MAFDVYLNFSGNAREAVEFYAGVFGVEVSNMMTFGEAPPHPDYPLPEEAKNLIMHARLDIDGGAVMFTDVFPGSPFTVGNNVSLVVNGDSKEKMDTLFNKLKVGGNVTMELQETFWSKYYGMLTDKFGVQWMFNHIAES</sequence>
<dbReference type="SUPFAM" id="SSF54593">
    <property type="entry name" value="Glyoxalase/Bleomycin resistance protein/Dihydroxybiphenyl dioxygenase"/>
    <property type="match status" value="1"/>
</dbReference>
<dbReference type="Pfam" id="PF06983">
    <property type="entry name" value="3-dmu-9_3-mt"/>
    <property type="match status" value="1"/>
</dbReference>
<dbReference type="EMBL" id="JBHSNC010000056">
    <property type="protein sequence ID" value="MFC5531841.1"/>
    <property type="molecule type" value="Genomic_DNA"/>
</dbReference>
<dbReference type="PANTHER" id="PTHR33990">
    <property type="entry name" value="PROTEIN YJDN-RELATED"/>
    <property type="match status" value="1"/>
</dbReference>
<dbReference type="InterPro" id="IPR029068">
    <property type="entry name" value="Glyas_Bleomycin-R_OHBP_Dase"/>
</dbReference>
<protein>
    <submittedName>
        <fullName evidence="2">VOC family protein</fullName>
    </submittedName>
</protein>